<dbReference type="PROSITE" id="PS50016">
    <property type="entry name" value="ZF_PHD_2"/>
    <property type="match status" value="1"/>
</dbReference>
<dbReference type="GeneID" id="59290119"/>
<feature type="compositionally biased region" description="Basic and acidic residues" evidence="8">
    <location>
        <begin position="329"/>
        <end position="345"/>
    </location>
</feature>
<feature type="compositionally biased region" description="Acidic residues" evidence="8">
    <location>
        <begin position="452"/>
        <end position="463"/>
    </location>
</feature>
<feature type="compositionally biased region" description="Acidic residues" evidence="8">
    <location>
        <begin position="489"/>
        <end position="523"/>
    </location>
</feature>
<dbReference type="Proteomes" id="UP000578531">
    <property type="component" value="Unassembled WGS sequence"/>
</dbReference>
<dbReference type="SMART" id="SM00249">
    <property type="entry name" value="PHD"/>
    <property type="match status" value="1"/>
</dbReference>
<feature type="compositionally biased region" description="Basic residues" evidence="8">
    <location>
        <begin position="413"/>
        <end position="426"/>
    </location>
</feature>
<feature type="compositionally biased region" description="Basic and acidic residues" evidence="8">
    <location>
        <begin position="441"/>
        <end position="451"/>
    </location>
</feature>
<keyword evidence="5" id="KW-0862">Zinc</keyword>
<proteinExistence type="inferred from homology"/>
<feature type="compositionally biased region" description="Basic and acidic residues" evidence="8">
    <location>
        <begin position="306"/>
        <end position="321"/>
    </location>
</feature>
<feature type="region of interest" description="Disordered" evidence="8">
    <location>
        <begin position="294"/>
        <end position="362"/>
    </location>
</feature>
<gene>
    <name evidence="10" type="ORF">HO173_008463</name>
</gene>
<dbReference type="Gene3D" id="3.30.40.10">
    <property type="entry name" value="Zinc/RING finger domain, C3HC4 (zinc finger)"/>
    <property type="match status" value="1"/>
</dbReference>
<evidence type="ECO:0000256" key="7">
    <source>
        <dbReference type="PROSITE-ProRule" id="PRU00146"/>
    </source>
</evidence>
<evidence type="ECO:0000256" key="6">
    <source>
        <dbReference type="ARBA" id="ARBA00023242"/>
    </source>
</evidence>
<evidence type="ECO:0000313" key="11">
    <source>
        <dbReference type="Proteomes" id="UP000578531"/>
    </source>
</evidence>
<evidence type="ECO:0000256" key="2">
    <source>
        <dbReference type="ARBA" id="ARBA00010210"/>
    </source>
</evidence>
<keyword evidence="6" id="KW-0539">Nucleus</keyword>
<dbReference type="InterPro" id="IPR013083">
    <property type="entry name" value="Znf_RING/FYVE/PHD"/>
</dbReference>
<dbReference type="GO" id="GO:0008270">
    <property type="term" value="F:zinc ion binding"/>
    <property type="evidence" value="ECO:0007669"/>
    <property type="project" value="UniProtKB-KW"/>
</dbReference>
<dbReference type="RefSeq" id="XP_037162760.1">
    <property type="nucleotide sequence ID" value="XM_037310363.1"/>
</dbReference>
<sequence>MTALPPSRLRLPLLTRSGRSKCAQTIRTIYRYLLRLAASTQLADWIIYIGPLTDFKVLKSAEMSVRMAIRHDAVEKRSNRWIAVADPMLRIRTRQRRGLLRGPHRLKNHVPPCNFCDIDTANAELDDLLKASSRPRTAQKVDLIARLQQYDTGISTRPTLQAPPVPKTSSDGTTTQRLPPTQKALPQQWRYVVTHKEIGQGQPSSSLPPSRATTTERSDSEIPKDWRCSCGTGDGSGSYIQCDNEDCRVGWYHWECVRVTEEPAGTWLCPSCSPNAAFYIKQLVKGRAASPLVPTSGKAVASTSSKAKEQVPEVKKKEPVKKGIAVKDPVAEKAKGQEAETTDRKTSKKGIATKKAASGKAKPKWIGWVEMSSDGEEDYKKKVNAKFLMEDGVKGKRTRGSKASPEENETGPRRFRARSRPGRKAKNVVETDSDEEEESERMDSVYQKHGEEEEEEDQEEPSGSEDGSMHEEAPVNQDAPVKNDASAFQEDDEDSTMEIDQESEKEDQGSADEPSDTDGEDSDVSPPARRERESRAPGPVRKGGGNGADGASQRTATCAPAARSNTPSRFPTSDRTGGMAAASPTGDDATDLDEGGEGHGGHGGRMAVTVSPAVESNDYAALYQRQGNCWGEFPESGIRSTLPRLA</sequence>
<comment type="caution">
    <text evidence="10">The sequence shown here is derived from an EMBL/GenBank/DDBJ whole genome shotgun (WGS) entry which is preliminary data.</text>
</comment>
<dbReference type="PANTHER" id="PTHR10333">
    <property type="entry name" value="INHIBITOR OF GROWTH PROTEIN"/>
    <property type="match status" value="1"/>
</dbReference>
<dbReference type="AlphaFoldDB" id="A0A8H6L2S5"/>
<comment type="similarity">
    <text evidence="2">Belongs to the ING family.</text>
</comment>
<dbReference type="OrthoDB" id="5417730at2759"/>
<evidence type="ECO:0000256" key="4">
    <source>
        <dbReference type="ARBA" id="ARBA00022771"/>
    </source>
</evidence>
<dbReference type="GO" id="GO:0005634">
    <property type="term" value="C:nucleus"/>
    <property type="evidence" value="ECO:0007669"/>
    <property type="project" value="UniProtKB-SubCell"/>
</dbReference>
<accession>A0A8H6L2S5</accession>
<feature type="compositionally biased region" description="Polar residues" evidence="8">
    <location>
        <begin position="563"/>
        <end position="575"/>
    </location>
</feature>
<evidence type="ECO:0000256" key="1">
    <source>
        <dbReference type="ARBA" id="ARBA00004123"/>
    </source>
</evidence>
<keyword evidence="3" id="KW-0479">Metal-binding</keyword>
<dbReference type="InterPro" id="IPR011011">
    <property type="entry name" value="Znf_FYVE_PHD"/>
</dbReference>
<evidence type="ECO:0000256" key="8">
    <source>
        <dbReference type="SAM" id="MobiDB-lite"/>
    </source>
</evidence>
<reference evidence="10 11" key="1">
    <citation type="journal article" date="2020" name="Genomics">
        <title>Complete, high-quality genomes from long-read metagenomic sequencing of two wolf lichen thalli reveals enigmatic genome architecture.</title>
        <authorList>
            <person name="McKenzie S.K."/>
            <person name="Walston R.F."/>
            <person name="Allen J.L."/>
        </authorList>
    </citation>
    <scope>NUCLEOTIDE SEQUENCE [LARGE SCALE GENOMIC DNA]</scope>
    <source>
        <strain evidence="10">WasteWater2</strain>
    </source>
</reference>
<feature type="region of interest" description="Disordered" evidence="8">
    <location>
        <begin position="154"/>
        <end position="223"/>
    </location>
</feature>
<keyword evidence="4 7" id="KW-0863">Zinc-finger</keyword>
<organism evidence="10 11">
    <name type="scientific">Letharia columbiana</name>
    <dbReference type="NCBI Taxonomy" id="112416"/>
    <lineage>
        <taxon>Eukaryota</taxon>
        <taxon>Fungi</taxon>
        <taxon>Dikarya</taxon>
        <taxon>Ascomycota</taxon>
        <taxon>Pezizomycotina</taxon>
        <taxon>Lecanoromycetes</taxon>
        <taxon>OSLEUM clade</taxon>
        <taxon>Lecanoromycetidae</taxon>
        <taxon>Lecanorales</taxon>
        <taxon>Lecanorineae</taxon>
        <taxon>Parmeliaceae</taxon>
        <taxon>Letharia</taxon>
    </lineage>
</organism>
<evidence type="ECO:0000313" key="10">
    <source>
        <dbReference type="EMBL" id="KAF6233339.1"/>
    </source>
</evidence>
<protein>
    <recommendedName>
        <fullName evidence="9">PHD-type domain-containing protein</fullName>
    </recommendedName>
</protein>
<dbReference type="PROSITE" id="PS01359">
    <property type="entry name" value="ZF_PHD_1"/>
    <property type="match status" value="1"/>
</dbReference>
<dbReference type="InterPro" id="IPR001965">
    <property type="entry name" value="Znf_PHD"/>
</dbReference>
<comment type="subcellular location">
    <subcellularLocation>
        <location evidence="1">Nucleus</location>
    </subcellularLocation>
</comment>
<feature type="compositionally biased region" description="Acidic residues" evidence="8">
    <location>
        <begin position="431"/>
        <end position="440"/>
    </location>
</feature>
<feature type="compositionally biased region" description="Basic and acidic residues" evidence="8">
    <location>
        <begin position="214"/>
        <end position="223"/>
    </location>
</feature>
<evidence type="ECO:0000256" key="3">
    <source>
        <dbReference type="ARBA" id="ARBA00022723"/>
    </source>
</evidence>
<dbReference type="EMBL" id="JACCJC010000039">
    <property type="protein sequence ID" value="KAF6233339.1"/>
    <property type="molecule type" value="Genomic_DNA"/>
</dbReference>
<evidence type="ECO:0000256" key="5">
    <source>
        <dbReference type="ARBA" id="ARBA00022833"/>
    </source>
</evidence>
<name>A0A8H6L2S5_9LECA</name>
<evidence type="ECO:0000259" key="9">
    <source>
        <dbReference type="PROSITE" id="PS50016"/>
    </source>
</evidence>
<dbReference type="GO" id="GO:0000785">
    <property type="term" value="C:chromatin"/>
    <property type="evidence" value="ECO:0007669"/>
    <property type="project" value="UniProtKB-ARBA"/>
</dbReference>
<feature type="domain" description="PHD-type" evidence="9">
    <location>
        <begin position="225"/>
        <end position="275"/>
    </location>
</feature>
<feature type="region of interest" description="Disordered" evidence="8">
    <location>
        <begin position="385"/>
        <end position="607"/>
    </location>
</feature>
<dbReference type="InterPro" id="IPR028651">
    <property type="entry name" value="ING_fam"/>
</dbReference>
<dbReference type="SUPFAM" id="SSF57903">
    <property type="entry name" value="FYVE/PHD zinc finger"/>
    <property type="match status" value="1"/>
</dbReference>
<feature type="compositionally biased region" description="Polar residues" evidence="8">
    <location>
        <begin position="167"/>
        <end position="179"/>
    </location>
</feature>
<dbReference type="InterPro" id="IPR019787">
    <property type="entry name" value="Znf_PHD-finger"/>
</dbReference>
<keyword evidence="11" id="KW-1185">Reference proteome</keyword>
<dbReference type="InterPro" id="IPR019786">
    <property type="entry name" value="Zinc_finger_PHD-type_CS"/>
</dbReference>